<dbReference type="Gene3D" id="3.40.366.10">
    <property type="entry name" value="Malonyl-Coenzyme A Acyl Carrier Protein, domain 2"/>
    <property type="match status" value="1"/>
</dbReference>
<keyword evidence="3" id="KW-0808">Transferase</keyword>
<dbReference type="InterPro" id="IPR023753">
    <property type="entry name" value="FAD/NAD-binding_dom"/>
</dbReference>
<reference evidence="10" key="2">
    <citation type="submission" date="2023-05" db="EMBL/GenBank/DDBJ databases">
        <authorList>
            <consortium name="Lawrence Berkeley National Laboratory"/>
            <person name="Steindorff A."/>
            <person name="Hensen N."/>
            <person name="Bonometti L."/>
            <person name="Westerberg I."/>
            <person name="Brannstrom I.O."/>
            <person name="Guillou S."/>
            <person name="Cros-Aarteil S."/>
            <person name="Calhoun S."/>
            <person name="Haridas S."/>
            <person name="Kuo A."/>
            <person name="Mondo S."/>
            <person name="Pangilinan J."/>
            <person name="Riley R."/>
            <person name="Labutti K."/>
            <person name="Andreopoulos B."/>
            <person name="Lipzen A."/>
            <person name="Chen C."/>
            <person name="Yanf M."/>
            <person name="Daum C."/>
            <person name="Ng V."/>
            <person name="Clum A."/>
            <person name="Ohm R."/>
            <person name="Martin F."/>
            <person name="Silar P."/>
            <person name="Natvig D."/>
            <person name="Lalanne C."/>
            <person name="Gautier V."/>
            <person name="Ament-Velasquez S.L."/>
            <person name="Kruys A."/>
            <person name="Hutchinson M.I."/>
            <person name="Powell A.J."/>
            <person name="Barry K."/>
            <person name="Miller A.N."/>
            <person name="Grigoriev I.V."/>
            <person name="Debuchy R."/>
            <person name="Gladieux P."/>
            <person name="Thoren M.H."/>
            <person name="Johannesson H."/>
        </authorList>
    </citation>
    <scope>NUCLEOTIDE SEQUENCE</scope>
    <source>
        <strain evidence="10">CBS 990.96</strain>
    </source>
</reference>
<dbReference type="Pfam" id="PF07992">
    <property type="entry name" value="Pyr_redox_2"/>
    <property type="match status" value="1"/>
</dbReference>
<comment type="caution">
    <text evidence="10">The sequence shown here is derived from an EMBL/GenBank/DDBJ whole genome shotgun (WGS) entry which is preliminary data.</text>
</comment>
<feature type="region of interest" description="C-terminal hotdog fold" evidence="6">
    <location>
        <begin position="1135"/>
        <end position="1293"/>
    </location>
</feature>
<dbReference type="SMART" id="SM00827">
    <property type="entry name" value="PKS_AT"/>
    <property type="match status" value="1"/>
</dbReference>
<dbReference type="EMBL" id="MU865372">
    <property type="protein sequence ID" value="KAK4225226.1"/>
    <property type="molecule type" value="Genomic_DNA"/>
</dbReference>
<dbReference type="InterPro" id="IPR020841">
    <property type="entry name" value="PKS_Beta-ketoAc_synthase_dom"/>
</dbReference>
<protein>
    <recommendedName>
        <fullName evidence="12">Polyketide synthase</fullName>
    </recommendedName>
</protein>
<feature type="domain" description="PKS/mFAS DH" evidence="9">
    <location>
        <begin position="983"/>
        <end position="1293"/>
    </location>
</feature>
<evidence type="ECO:0000259" key="8">
    <source>
        <dbReference type="PROSITE" id="PS52004"/>
    </source>
</evidence>
<evidence type="ECO:0000256" key="6">
    <source>
        <dbReference type="PROSITE-ProRule" id="PRU01363"/>
    </source>
</evidence>
<feature type="region of interest" description="N-terminal hotdog fold" evidence="6">
    <location>
        <begin position="983"/>
        <end position="1120"/>
    </location>
</feature>
<dbReference type="SUPFAM" id="SSF51735">
    <property type="entry name" value="NAD(P)-binding Rossmann-fold domains"/>
    <property type="match status" value="2"/>
</dbReference>
<evidence type="ECO:0000313" key="10">
    <source>
        <dbReference type="EMBL" id="KAK4225226.1"/>
    </source>
</evidence>
<dbReference type="SUPFAM" id="SSF51905">
    <property type="entry name" value="FAD/NAD(P)-binding domain"/>
    <property type="match status" value="2"/>
</dbReference>
<dbReference type="Gene3D" id="3.50.50.60">
    <property type="entry name" value="FAD/NAD(P)-binding domain"/>
    <property type="match status" value="1"/>
</dbReference>
<dbReference type="InterPro" id="IPR014031">
    <property type="entry name" value="Ketoacyl_synth_C"/>
</dbReference>
<evidence type="ECO:0000256" key="1">
    <source>
        <dbReference type="ARBA" id="ARBA00022450"/>
    </source>
</evidence>
<evidence type="ECO:0000256" key="7">
    <source>
        <dbReference type="SAM" id="MobiDB-lite"/>
    </source>
</evidence>
<dbReference type="SMART" id="SM00825">
    <property type="entry name" value="PKS_KS"/>
    <property type="match status" value="1"/>
</dbReference>
<evidence type="ECO:0000256" key="2">
    <source>
        <dbReference type="ARBA" id="ARBA00022553"/>
    </source>
</evidence>
<dbReference type="InterPro" id="IPR050091">
    <property type="entry name" value="PKS_NRPS_Biosynth_Enz"/>
</dbReference>
<keyword evidence="1" id="KW-0596">Phosphopantetheine</keyword>
<dbReference type="InterPro" id="IPR014030">
    <property type="entry name" value="Ketoacyl_synth_N"/>
</dbReference>
<dbReference type="Gene3D" id="3.40.50.720">
    <property type="entry name" value="NAD(P)-binding Rossmann-like Domain"/>
    <property type="match status" value="2"/>
</dbReference>
<feature type="active site" description="Proton donor; for dehydratase activity" evidence="6">
    <location>
        <position position="1194"/>
    </location>
</feature>
<keyword evidence="11" id="KW-1185">Reference proteome</keyword>
<dbReference type="Gene3D" id="3.40.50.150">
    <property type="entry name" value="Vaccinia Virus protein VP39"/>
    <property type="match status" value="1"/>
</dbReference>
<dbReference type="SMART" id="SM00822">
    <property type="entry name" value="PKS_KR"/>
    <property type="match status" value="1"/>
</dbReference>
<dbReference type="InterPro" id="IPR049552">
    <property type="entry name" value="PKS_DH_N"/>
</dbReference>
<dbReference type="InterPro" id="IPR018201">
    <property type="entry name" value="Ketoacyl_synth_AS"/>
</dbReference>
<dbReference type="PROSITE" id="PS52004">
    <property type="entry name" value="KS3_2"/>
    <property type="match status" value="1"/>
</dbReference>
<dbReference type="Pfam" id="PF00698">
    <property type="entry name" value="Acyl_transf_1"/>
    <property type="match status" value="1"/>
</dbReference>
<evidence type="ECO:0000313" key="11">
    <source>
        <dbReference type="Proteomes" id="UP001301958"/>
    </source>
</evidence>
<dbReference type="Pfam" id="PF14765">
    <property type="entry name" value="PS-DH"/>
    <property type="match status" value="1"/>
</dbReference>
<dbReference type="Pfam" id="PF21089">
    <property type="entry name" value="PKS_DH_N"/>
    <property type="match status" value="1"/>
</dbReference>
<dbReference type="InterPro" id="IPR049900">
    <property type="entry name" value="PKS_mFAS_DH"/>
</dbReference>
<dbReference type="InterPro" id="IPR029063">
    <property type="entry name" value="SAM-dependent_MTases_sf"/>
</dbReference>
<feature type="domain" description="Ketosynthase family 3 (KS3)" evidence="8">
    <location>
        <begin position="7"/>
        <end position="456"/>
    </location>
</feature>
<dbReference type="GO" id="GO:0044550">
    <property type="term" value="P:secondary metabolite biosynthetic process"/>
    <property type="evidence" value="ECO:0007669"/>
    <property type="project" value="TreeGrafter"/>
</dbReference>
<accession>A0AAN7GRG9</accession>
<dbReference type="GO" id="GO:0016491">
    <property type="term" value="F:oxidoreductase activity"/>
    <property type="evidence" value="ECO:0007669"/>
    <property type="project" value="UniProtKB-KW"/>
</dbReference>
<keyword evidence="4" id="KW-0560">Oxidoreductase</keyword>
<dbReference type="InterPro" id="IPR036291">
    <property type="entry name" value="NAD(P)-bd_dom_sf"/>
</dbReference>
<evidence type="ECO:0008006" key="12">
    <source>
        <dbReference type="Google" id="ProtNLM"/>
    </source>
</evidence>
<evidence type="ECO:0000256" key="3">
    <source>
        <dbReference type="ARBA" id="ARBA00022679"/>
    </source>
</evidence>
<feature type="active site" description="Proton acceptor; for dehydratase activity" evidence="6">
    <location>
        <position position="1015"/>
    </location>
</feature>
<dbReference type="Pfam" id="PF00109">
    <property type="entry name" value="ketoacyl-synt"/>
    <property type="match status" value="1"/>
</dbReference>
<evidence type="ECO:0000259" key="9">
    <source>
        <dbReference type="PROSITE" id="PS52019"/>
    </source>
</evidence>
<dbReference type="SUPFAM" id="SSF53335">
    <property type="entry name" value="S-adenosyl-L-methionine-dependent methyltransferases"/>
    <property type="match status" value="1"/>
</dbReference>
<sequence>MAYNPLSEPIAIVGMACRFAGDATNPSGLWDVLSDPKDLTKTVPKERFNIDAFYHKDGEYHGTTDSPKAYFLEQDHRVFDREFYNMNPVESASTDPQHRLLLEVVYEAMHSAGFGHRQYAGRPVGVFAGLMTGDYDTLSQRDELYTSQYYATGNARSILSNRVSYNYDFRGPSMTIDTACSSSLVALHQAVLSLRSGECEMACVAGANLMLTPEQFIVESSLHMLSPNGRSRHFDDGADGYARGEGVAAMFIRPLSQALSNGDRVIAIIRETGTNSDGRTQGITMPNWEAQSALIQETYTRAGLSAKNPQDRCQFFECHGTGTKAGDPREARAIEDAFFGPIPPKDEVEGEEAPKEPDLPNEERLMVGSVKTVIGHTEGAAGLAGLFKVVLSMLNNTVPPNLHLVKLNPDVEKFYRHIRALTTSEPWPEPPTGQPKRASVNSFGFGGSNAHAIIEEYTPHLHDAAARTFKGDITLPPPPVEFTESIPEDQQVCLPLLLSAQSKASLLDLALRYLDILQTNPPPSAKLVAWFASRSPVFSHRLVIARNTTESLAQVLEIIIATAQASSLKNLRIGVRTRTRPAGTDIKILGVFTGQGAQWATMTRGLLLSHGPFAETIRNLDGILAACPDPPNWTMEDEIKAEGDQSRVRVPAVSQPLCTAIQIALVDMLRSIGITFHTVVGHSSGEIGAAYAAGRITAREAILIAYYRGLSARLASSPRGQRGRMMAVTLGKEAAMAWCRKPEYLNAITVAASNSPKSSTLSGDEDMLQLMANHLGYEEINFTMLHVDAAYHSPQMNDPAVEYLPKIQACNIQPSDGNGTNWVSSLYDVEEDKIPDNTTLQGEYWRDNMVQPVLFYEAVKKAVAIHGKERLFDCAVEVGPHPVLRGPGLQTLVEKEVFPYIGVLNRNLDDREAFATFIGTMWAELGMDISLITRFLSTSSQPELANVTSKNFRIPPYQWDHSTPYWRESRLSKQYHFKTEKPHELLGVRARDDDKVQLRWRNILNADRLDWTTGHVFDGRALLPASGYLVMGLDAGRSIAGNRPVRLVELRDLVFSAGINLEPGEEGMESLFTVTIEREDIKENGEGKIEASMSLSAATAGSTEMKKSFSGKLTVVLGQPSADLLPGRPRERAETVAAKPDAFYQMMKDTGLDYGGPFQGLQTLQRRYNFASGTLKKYHKGDTTGLTVSPATLDSCLQTAFVTVSSPGDRAIWTSFLPLHIGCVRFNTAICDIKNPQEDQLVVDAYLTKATPTTKTVRASFTADIEIFNPSTRQQEIQIQGLTVGSWMKQDKDYELYLTTKLDVDPDDEIVTTSIEEIHQHSPIVAESCQRVASFYANAAAPEVGAVAKIGFGETPRLQIDRRAWHGQDENQLDQFMRRSPYFSTLDMIRRIGRDTPDALAGLLPTLVEEAHQLLGFQKHLGRVVEQIAHKYPQMNVLGLTDPELGLSQHILSGLGTSFMSFVVGGTPEPHLQERYPLSSPQGKKLTLQLLDLDTDDIEEPEEPYDLVVLTTSLLKDKQSEAVLRRIRSIMRQGGFLVLVHVSRNPLKERLKAIAAVKGENAGGNDSTTPITPPEWPDVLDHSGFLCSLKKGSHQYYPPGFSLIVRQADSLAKDMLHLSMQHILEPHLGNPHLQVTDHILLVGGTKTWTQQLCTRLADGMRIHCKTITAIGSLDQLSEELAIDATATIFLADLDEPATATMTEKRMDMFKALFRADMIFLWVTYNARFGDPDQAASFGFTRTMAAEAPGMILRIVDLDVMGDELSVKAAIDENFAQLLVYGLVQDMIHPEDEAQPPLWQFEREVHYENGHRLVPRVIPWKEGNRRVSAPRRLVPRDVDSTTNIVEIVASGSENIQYSTEVGKFEPISSAPGSPGWMRVEYSTVNSLNFGFGPRGYLCIGRNTESFALQVALCPSHASFVQLPSMCINTLTESEFMDQSLLLNLLFRYLFAIAVASTFQEKRLPVLDSRIAANMTKTQVVLIEPDAILHQCLSEVLGRKGVTYTLCTTNEARYIATPDLVFLHSGTSHREIKDLVPIEGAWVLNLLPKSDKLSTVLANSLPANCTYTHYSEWLGPINDEVDNILPVYTFWESALHLSLAKMASRTLAFDDEPALMSVPQLLDSKEPTVPPFQLVNWKADRSIPYITQPLACTRALKPNKTYVLVGITRDFGQSLCTLFVDQGARHIVLASRSPPATPPRWQREMQARGINVQFRALDVVDIDRVKAFKEDLENTMPPVGGVVNGAMILEDKVFAEMSVDTWRRVMGPKTIGSYNLHENFQDKEMDFFIMTSSFAAVGGHEGQSNYAAANMYMNGLAAYRRKEKLVGSALNIGVIYGLGFLHREKDNLYEGLEREGYPPISERDIHHMFVEAIMAGKPVDGQVYDITTGLSRFQHDAPDLEWQFDPRFSHFFKAGQDEEEDLGVNRKTLKLQLDGAQTLDELTKVVEVAFLRMMTLKLGLEENELDGGRTLDEFGGDSMTVVHVLKISRIYFNYMLDRKKPLAKLPLRDIYNEISTALWERKTNKSKAPKDHKKADADKKKKAAAATVIPSHQRILSGSAQLPPAPWPASATTPADQIDAAGIARKIISSINDALEKKDYSAIVELFRGDETEDDNCFWRDHLGLSWDLRTLKGKKSLRSFLESEGKNLKRGKGRGVVRVAQEGEEWKVWTVFTCLEELKGFEERLRARREDGVQHGGVLGRKNWRERREEDVEGVKPQVLVVGAGQGGLTIAARLKMLGVEVLIVDKNERVGDNWRKRYHQLVLHDPVWYDHMPYLPFPEFWPVFTPKDKLAEWFEGYAKALELNVWMESEVESSEWDEGKKEWIVTVRKGGANGEKRRLNPKHVVLCTGHSGKAYLPQIKGMDGFKGDVLCHSSAFAGAKETGKGKKAIVVGACNSSHDICQDFYEKGYEVTMVQRSSTCVVSSKAALKVLMAVLYEEGGPPVEDSDVWLYGWPSQILKTIQVDLVKIQQDMDKELLAGLEKAGFKTDDGIDKAGLFAKYLQRGGGYYIDVGMSQLIIDGKVKVKQGQEIVEVLPNGLKFADGTELEADEIVFATGYDSMKGTAQSIFGDKVADQTEEIWGWNEEGEMRGIWKGSGHPGFWYHAGNLALARYNSRLLALQIKGKLESLH</sequence>
<dbReference type="PROSITE" id="PS52019">
    <property type="entry name" value="PKS_MFAS_DH"/>
    <property type="match status" value="1"/>
</dbReference>
<name>A0AAN7GRG9_9PEZI</name>
<dbReference type="GO" id="GO:0004315">
    <property type="term" value="F:3-oxoacyl-[acyl-carrier-protein] synthase activity"/>
    <property type="evidence" value="ECO:0007669"/>
    <property type="project" value="InterPro"/>
</dbReference>
<feature type="region of interest" description="Disordered" evidence="7">
    <location>
        <begin position="340"/>
        <end position="359"/>
    </location>
</feature>
<dbReference type="Pfam" id="PF02801">
    <property type="entry name" value="Ketoacyl-synt_C"/>
    <property type="match status" value="1"/>
</dbReference>
<dbReference type="SUPFAM" id="SSF55048">
    <property type="entry name" value="Probable ACP-binding domain of malonyl-CoA ACP transacylase"/>
    <property type="match status" value="1"/>
</dbReference>
<dbReference type="Gene3D" id="3.10.129.110">
    <property type="entry name" value="Polyketide synthase dehydratase"/>
    <property type="match status" value="1"/>
</dbReference>
<dbReference type="InterPro" id="IPR057326">
    <property type="entry name" value="KR_dom"/>
</dbReference>
<dbReference type="CDD" id="cd00833">
    <property type="entry name" value="PKS"/>
    <property type="match status" value="1"/>
</dbReference>
<organism evidence="10 11">
    <name type="scientific">Podospora fimiseda</name>
    <dbReference type="NCBI Taxonomy" id="252190"/>
    <lineage>
        <taxon>Eukaryota</taxon>
        <taxon>Fungi</taxon>
        <taxon>Dikarya</taxon>
        <taxon>Ascomycota</taxon>
        <taxon>Pezizomycotina</taxon>
        <taxon>Sordariomycetes</taxon>
        <taxon>Sordariomycetidae</taxon>
        <taxon>Sordariales</taxon>
        <taxon>Podosporaceae</taxon>
        <taxon>Podospora</taxon>
    </lineage>
</organism>
<dbReference type="PROSITE" id="PS00606">
    <property type="entry name" value="KS3_1"/>
    <property type="match status" value="1"/>
</dbReference>
<dbReference type="InterPro" id="IPR020807">
    <property type="entry name" value="PKS_DH"/>
</dbReference>
<keyword evidence="5" id="KW-0511">Multifunctional enzyme</keyword>
<feature type="compositionally biased region" description="Basic and acidic residues" evidence="7">
    <location>
        <begin position="344"/>
        <end position="359"/>
    </location>
</feature>
<dbReference type="SUPFAM" id="SSF53901">
    <property type="entry name" value="Thiolase-like"/>
    <property type="match status" value="1"/>
</dbReference>
<dbReference type="Gene3D" id="3.40.47.10">
    <property type="match status" value="1"/>
</dbReference>
<proteinExistence type="predicted"/>
<dbReference type="PANTHER" id="PTHR43775:SF20">
    <property type="entry name" value="HYBRID PKS-NRPS SYNTHETASE APDA"/>
    <property type="match status" value="1"/>
</dbReference>
<dbReference type="InterPro" id="IPR013968">
    <property type="entry name" value="PKS_KR"/>
</dbReference>
<evidence type="ECO:0000256" key="5">
    <source>
        <dbReference type="ARBA" id="ARBA00023268"/>
    </source>
</evidence>
<dbReference type="InterPro" id="IPR042104">
    <property type="entry name" value="PKS_dehydratase_sf"/>
</dbReference>
<dbReference type="GO" id="GO:0006633">
    <property type="term" value="P:fatty acid biosynthetic process"/>
    <property type="evidence" value="ECO:0007669"/>
    <property type="project" value="InterPro"/>
</dbReference>
<dbReference type="Proteomes" id="UP001301958">
    <property type="component" value="Unassembled WGS sequence"/>
</dbReference>
<dbReference type="InterPro" id="IPR016039">
    <property type="entry name" value="Thiolase-like"/>
</dbReference>
<dbReference type="InterPro" id="IPR016036">
    <property type="entry name" value="Malonyl_transacylase_ACP-bd"/>
</dbReference>
<dbReference type="GO" id="GO:0004312">
    <property type="term" value="F:fatty acid synthase activity"/>
    <property type="evidence" value="ECO:0007669"/>
    <property type="project" value="TreeGrafter"/>
</dbReference>
<dbReference type="InterPro" id="IPR001227">
    <property type="entry name" value="Ac_transferase_dom_sf"/>
</dbReference>
<dbReference type="InterPro" id="IPR036188">
    <property type="entry name" value="FAD/NAD-bd_sf"/>
</dbReference>
<reference evidence="10" key="1">
    <citation type="journal article" date="2023" name="Mol. Phylogenet. Evol.">
        <title>Genome-scale phylogeny and comparative genomics of the fungal order Sordariales.</title>
        <authorList>
            <person name="Hensen N."/>
            <person name="Bonometti L."/>
            <person name="Westerberg I."/>
            <person name="Brannstrom I.O."/>
            <person name="Guillou S."/>
            <person name="Cros-Aarteil S."/>
            <person name="Calhoun S."/>
            <person name="Haridas S."/>
            <person name="Kuo A."/>
            <person name="Mondo S."/>
            <person name="Pangilinan J."/>
            <person name="Riley R."/>
            <person name="LaButti K."/>
            <person name="Andreopoulos B."/>
            <person name="Lipzen A."/>
            <person name="Chen C."/>
            <person name="Yan M."/>
            <person name="Daum C."/>
            <person name="Ng V."/>
            <person name="Clum A."/>
            <person name="Steindorff A."/>
            <person name="Ohm R.A."/>
            <person name="Martin F."/>
            <person name="Silar P."/>
            <person name="Natvig D.O."/>
            <person name="Lalanne C."/>
            <person name="Gautier V."/>
            <person name="Ament-Velasquez S.L."/>
            <person name="Kruys A."/>
            <person name="Hutchinson M.I."/>
            <person name="Powell A.J."/>
            <person name="Barry K."/>
            <person name="Miller A.N."/>
            <person name="Grigoriev I.V."/>
            <person name="Debuchy R."/>
            <person name="Gladieux P."/>
            <person name="Hiltunen Thoren M."/>
            <person name="Johannesson H."/>
        </authorList>
    </citation>
    <scope>NUCLEOTIDE SEQUENCE</scope>
    <source>
        <strain evidence="10">CBS 990.96</strain>
    </source>
</reference>
<dbReference type="Pfam" id="PF08659">
    <property type="entry name" value="KR"/>
    <property type="match status" value="1"/>
</dbReference>
<dbReference type="SUPFAM" id="SSF52151">
    <property type="entry name" value="FabD/lysophospholipase-like"/>
    <property type="match status" value="1"/>
</dbReference>
<gene>
    <name evidence="10" type="ORF">QBC38DRAFT_511223</name>
</gene>
<keyword evidence="2" id="KW-0597">Phosphoprotein</keyword>
<dbReference type="InterPro" id="IPR014043">
    <property type="entry name" value="Acyl_transferase_dom"/>
</dbReference>
<dbReference type="SMART" id="SM00826">
    <property type="entry name" value="PKS_DH"/>
    <property type="match status" value="1"/>
</dbReference>
<evidence type="ECO:0000256" key="4">
    <source>
        <dbReference type="ARBA" id="ARBA00023002"/>
    </source>
</evidence>
<dbReference type="PANTHER" id="PTHR43775">
    <property type="entry name" value="FATTY ACID SYNTHASE"/>
    <property type="match status" value="1"/>
</dbReference>
<dbReference type="InterPro" id="IPR049551">
    <property type="entry name" value="PKS_DH_C"/>
</dbReference>
<dbReference type="InterPro" id="IPR016035">
    <property type="entry name" value="Acyl_Trfase/lysoPLipase"/>
</dbReference>